<dbReference type="InterPro" id="IPR002314">
    <property type="entry name" value="aa-tRNA-synt_IIb"/>
</dbReference>
<dbReference type="SUPFAM" id="SSF55681">
    <property type="entry name" value="Class II aaRS and biotin synthetases"/>
    <property type="match status" value="1"/>
</dbReference>
<evidence type="ECO:0000256" key="4">
    <source>
        <dbReference type="ARBA" id="ARBA00023146"/>
    </source>
</evidence>
<dbReference type="GO" id="GO:0005524">
    <property type="term" value="F:ATP binding"/>
    <property type="evidence" value="ECO:0007669"/>
    <property type="project" value="UniProtKB-KW"/>
</dbReference>
<dbReference type="Gene3D" id="3.30.930.10">
    <property type="entry name" value="Bira Bifunctional Protein, Domain 2"/>
    <property type="match status" value="2"/>
</dbReference>
<dbReference type="GO" id="GO:0004827">
    <property type="term" value="F:proline-tRNA ligase activity"/>
    <property type="evidence" value="ECO:0007669"/>
    <property type="project" value="InterPro"/>
</dbReference>
<dbReference type="PROSITE" id="PS50862">
    <property type="entry name" value="AA_TRNA_LIGASE_II"/>
    <property type="match status" value="1"/>
</dbReference>
<protein>
    <submittedName>
        <fullName evidence="6">Unnamed protein product</fullName>
    </submittedName>
</protein>
<dbReference type="GO" id="GO:0006433">
    <property type="term" value="P:prolyl-tRNA aminoacylation"/>
    <property type="evidence" value="ECO:0007669"/>
    <property type="project" value="InterPro"/>
</dbReference>
<proteinExistence type="predicted"/>
<dbReference type="InterPro" id="IPR006195">
    <property type="entry name" value="aa-tRNA-synth_II"/>
</dbReference>
<keyword evidence="2" id="KW-0547">Nucleotide-binding</keyword>
<dbReference type="InterPro" id="IPR036621">
    <property type="entry name" value="Anticodon-bd_dom_sf"/>
</dbReference>
<dbReference type="InterPro" id="IPR004154">
    <property type="entry name" value="Anticodon-bd"/>
</dbReference>
<dbReference type="InterPro" id="IPR050062">
    <property type="entry name" value="Pro-tRNA_synthetase"/>
</dbReference>
<evidence type="ECO:0000256" key="2">
    <source>
        <dbReference type="ARBA" id="ARBA00022741"/>
    </source>
</evidence>
<evidence type="ECO:0000256" key="3">
    <source>
        <dbReference type="ARBA" id="ARBA00022840"/>
    </source>
</evidence>
<comment type="caution">
    <text evidence="6">The sequence shown here is derived from an EMBL/GenBank/DDBJ whole genome shotgun (WGS) entry which is preliminary data.</text>
</comment>
<dbReference type="InterPro" id="IPR045864">
    <property type="entry name" value="aa-tRNA-synth_II/BPL/LPL"/>
</dbReference>
<dbReference type="Pfam" id="PF03129">
    <property type="entry name" value="HGTP_anticodon"/>
    <property type="match status" value="1"/>
</dbReference>
<keyword evidence="4" id="KW-0030">Aminoacyl-tRNA synthetase</keyword>
<dbReference type="GO" id="GO:0005739">
    <property type="term" value="C:mitochondrion"/>
    <property type="evidence" value="ECO:0007669"/>
    <property type="project" value="TreeGrafter"/>
</dbReference>
<evidence type="ECO:0000259" key="5">
    <source>
        <dbReference type="PROSITE" id="PS50862"/>
    </source>
</evidence>
<evidence type="ECO:0000313" key="6">
    <source>
        <dbReference type="EMBL" id="GME73189.1"/>
    </source>
</evidence>
<evidence type="ECO:0000313" key="7">
    <source>
        <dbReference type="Proteomes" id="UP001165120"/>
    </source>
</evidence>
<keyword evidence="7" id="KW-1185">Reference proteome</keyword>
<organism evidence="6 7">
    <name type="scientific">Candida boidinii</name>
    <name type="common">Yeast</name>
    <dbReference type="NCBI Taxonomy" id="5477"/>
    <lineage>
        <taxon>Eukaryota</taxon>
        <taxon>Fungi</taxon>
        <taxon>Dikarya</taxon>
        <taxon>Ascomycota</taxon>
        <taxon>Saccharomycotina</taxon>
        <taxon>Pichiomycetes</taxon>
        <taxon>Pichiales</taxon>
        <taxon>Pichiaceae</taxon>
        <taxon>Ogataea</taxon>
        <taxon>Ogataea/Candida clade</taxon>
    </lineage>
</organism>
<dbReference type="Proteomes" id="UP001165120">
    <property type="component" value="Unassembled WGS sequence"/>
</dbReference>
<dbReference type="NCBIfam" id="TIGR00409">
    <property type="entry name" value="proS_fam_II"/>
    <property type="match status" value="1"/>
</dbReference>
<dbReference type="SUPFAM" id="SSF52954">
    <property type="entry name" value="Class II aaRS ABD-related"/>
    <property type="match status" value="1"/>
</dbReference>
<dbReference type="AlphaFoldDB" id="A0A9W6T3A5"/>
<dbReference type="EMBL" id="BSXN01001470">
    <property type="protein sequence ID" value="GME73189.1"/>
    <property type="molecule type" value="Genomic_DNA"/>
</dbReference>
<keyword evidence="3" id="KW-0067">ATP-binding</keyword>
<dbReference type="Pfam" id="PF00587">
    <property type="entry name" value="tRNA-synt_2b"/>
    <property type="match status" value="1"/>
</dbReference>
<keyword evidence="1" id="KW-0436">Ligase</keyword>
<sequence length="610" mass="70128">MKAFRRYHSTIPKSIKVSNLAQTVFNQNNNFNLVSGKNGKLSTWELLVKLGYVKHPHAGLTHWLPLGLEVLRKLDKVINDRLREEGLTEVSLSSLSHSSIWTKTNRWNNGELFKLSNESNNGNGKKESEEFKKDEGFCLAATCEEEITELVKSYADTYKKLPVRVYQITRKYRDERRSRGGLLRGREFIMKDAYTFDSNKENALKSFELMNLIYSRIFTDLKLPFVSANADSGSIGGDLSYEWHFQHKSGEDLLLSCNKCGVVGNVERVKPMFDFNNIKPAESAISQYLLSSDHKVLYIVYYPSDCKLNFKTLVDSMKEENIIEDENELINFGSGNQKSDDKMIEIFEQQELEERSIIRIMDPRIQPSITKLPDITIRSYNKNNLFTFQNMVMTDAKEGDLCNSCQDPQSELIESKGIEVGHTFYLGDKYSKPLDATFIDKDGVKQNYEMGCFGIGVSRIIGAISEITRDDMGLRWPSILSPFHLTFINMNNSSDPELVKLYQDLNQDGIEFEIDQSDLKLGSKLKKSKSLGIPLQIIIGKKFPIIEIEVRGFRDINNDNSKEYEYSELNKQFGEEWNWEYSIDDKNGIEKHFVDIKHSFKVIKSLLKDL</sequence>
<gene>
    <name evidence="6" type="ORF">Cboi02_000393800</name>
</gene>
<feature type="domain" description="Aminoacyl-transfer RNA synthetases class-II family profile" evidence="5">
    <location>
        <begin position="67"/>
        <end position="477"/>
    </location>
</feature>
<accession>A0A9W6T3A5</accession>
<reference evidence="6" key="1">
    <citation type="submission" date="2023-04" db="EMBL/GenBank/DDBJ databases">
        <title>Candida boidinii NBRC 10035.</title>
        <authorList>
            <person name="Ichikawa N."/>
            <person name="Sato H."/>
            <person name="Tonouchi N."/>
        </authorList>
    </citation>
    <scope>NUCLEOTIDE SEQUENCE</scope>
    <source>
        <strain evidence="6">NBRC 10035</strain>
    </source>
</reference>
<evidence type="ECO:0000256" key="1">
    <source>
        <dbReference type="ARBA" id="ARBA00022598"/>
    </source>
</evidence>
<dbReference type="PANTHER" id="PTHR42753:SF2">
    <property type="entry name" value="PROLINE--TRNA LIGASE"/>
    <property type="match status" value="1"/>
</dbReference>
<dbReference type="Gene3D" id="3.40.50.800">
    <property type="entry name" value="Anticodon-binding domain"/>
    <property type="match status" value="1"/>
</dbReference>
<dbReference type="InterPro" id="IPR004500">
    <property type="entry name" value="Pro-tRNA-synth_IIa_bac-type"/>
</dbReference>
<name>A0A9W6T3A5_CANBO</name>
<dbReference type="PANTHER" id="PTHR42753">
    <property type="entry name" value="MITOCHONDRIAL RIBOSOME PROTEIN L39/PROLYL-TRNA LIGASE FAMILY MEMBER"/>
    <property type="match status" value="1"/>
</dbReference>